<dbReference type="GO" id="GO:0000455">
    <property type="term" value="P:enzyme-directed rRNA pseudouridine synthesis"/>
    <property type="evidence" value="ECO:0007669"/>
    <property type="project" value="TreeGrafter"/>
</dbReference>
<dbReference type="EC" id="5.4.99.-" evidence="2"/>
<comment type="catalytic activity">
    <reaction evidence="2">
        <text>a uridine in RNA = a pseudouridine in RNA</text>
        <dbReference type="Rhea" id="RHEA:48348"/>
        <dbReference type="Rhea" id="RHEA-COMP:12068"/>
        <dbReference type="Rhea" id="RHEA-COMP:12069"/>
        <dbReference type="ChEBI" id="CHEBI:65314"/>
        <dbReference type="ChEBI" id="CHEBI:65315"/>
    </reaction>
</comment>
<dbReference type="Gene3D" id="3.30.2350.10">
    <property type="entry name" value="Pseudouridine synthase"/>
    <property type="match status" value="1"/>
</dbReference>
<comment type="similarity">
    <text evidence="2">Belongs to the pseudouridine synthase RluA family.</text>
</comment>
<dbReference type="Pfam" id="PF00849">
    <property type="entry name" value="PseudoU_synth_2"/>
    <property type="match status" value="1"/>
</dbReference>
<dbReference type="SUPFAM" id="SSF55120">
    <property type="entry name" value="Pseudouridine synthase"/>
    <property type="match status" value="1"/>
</dbReference>
<evidence type="ECO:0000313" key="5">
    <source>
        <dbReference type="Proteomes" id="UP000738402"/>
    </source>
</evidence>
<proteinExistence type="inferred from homology"/>
<accession>A0AAN6D6Q1</accession>
<evidence type="ECO:0000256" key="2">
    <source>
        <dbReference type="RuleBase" id="RU362028"/>
    </source>
</evidence>
<dbReference type="GO" id="GO:0009982">
    <property type="term" value="F:pseudouridine synthase activity"/>
    <property type="evidence" value="ECO:0007669"/>
    <property type="project" value="InterPro"/>
</dbReference>
<dbReference type="PANTHER" id="PTHR21600">
    <property type="entry name" value="MITOCHONDRIAL RNA PSEUDOURIDINE SYNTHASE"/>
    <property type="match status" value="1"/>
</dbReference>
<dbReference type="InterPro" id="IPR006145">
    <property type="entry name" value="PsdUridine_synth_RsuA/RluA"/>
</dbReference>
<reference evidence="4" key="1">
    <citation type="journal article" date="2021" name="G3 (Bethesda)">
        <title>Genomic diversity, chromosomal rearrangements, and interspecies hybridization in the ogataea polymorpha species complex.</title>
        <authorList>
            <person name="Hanson S.J."/>
            <person name="Cinneide E.O."/>
            <person name="Salzberg L.I."/>
            <person name="Wolfe K.H."/>
            <person name="McGowan J."/>
            <person name="Fitzpatrick D.A."/>
            <person name="Matlin K."/>
        </authorList>
    </citation>
    <scope>NUCLEOTIDE SEQUENCE</scope>
    <source>
        <strain evidence="4">83-405-1</strain>
    </source>
</reference>
<dbReference type="AlphaFoldDB" id="A0AAN6D6Q1"/>
<dbReference type="PANTHER" id="PTHR21600:SF40">
    <property type="entry name" value="PSEUDOURIDYLATE SYNTHASE RPUSD2"/>
    <property type="match status" value="1"/>
</dbReference>
<dbReference type="Proteomes" id="UP000738402">
    <property type="component" value="Unassembled WGS sequence"/>
</dbReference>
<dbReference type="NCBIfam" id="TIGR00005">
    <property type="entry name" value="rluA_subfam"/>
    <property type="match status" value="1"/>
</dbReference>
<dbReference type="InterPro" id="IPR050188">
    <property type="entry name" value="RluA_PseudoU_synthase"/>
</dbReference>
<gene>
    <name evidence="4" type="ORF">KL933_002418</name>
</gene>
<protein>
    <recommendedName>
        <fullName evidence="2">Pseudouridine synthase</fullName>
        <ecNumber evidence="2">5.4.99.-</ecNumber>
    </recommendedName>
</protein>
<dbReference type="CDD" id="cd02557">
    <property type="entry name" value="PseudoU_synth_ScRIB2"/>
    <property type="match status" value="1"/>
</dbReference>
<comment type="function">
    <text evidence="2">Responsible for synthesis of pseudouridine from uracil.</text>
</comment>
<evidence type="ECO:0000259" key="3">
    <source>
        <dbReference type="Pfam" id="PF00849"/>
    </source>
</evidence>
<comment type="caution">
    <text evidence="4">The sequence shown here is derived from an EMBL/GenBank/DDBJ whole genome shotgun (WGS) entry which is preliminary data.</text>
</comment>
<dbReference type="InterPro" id="IPR020103">
    <property type="entry name" value="PsdUridine_synth_cat_dom_sf"/>
</dbReference>
<feature type="active site" evidence="1">
    <location>
        <position position="154"/>
    </location>
</feature>
<keyword evidence="2" id="KW-0413">Isomerase</keyword>
<dbReference type="InterPro" id="IPR006225">
    <property type="entry name" value="PsdUridine_synth_RluC/D"/>
</dbReference>
<sequence>MASYTSTGGLRIVPPYYRQCATAVKERWRNRLLLDVLTAEFREYSENQHLQRIKNNQIIVHRRIKQQTLELRQEQLLSEKLKQGDVILRHVHVHEPPIVDAKIETVYEDDEVLVVNKPAGMPIHPVQNFHYNTMVEILKHGMGLAELRPCFRLDKVTSGICILAKSAAKAKEIQSAIRDKQVRKVYVARVAGKFPDSLVCEDDVVVVETKRGLTNGIDRKSATTEFSRLRYSSLLDESIVECRPLTGRTHQIRIHLRNLGFPIVNDQLYRHGLLAANQDYSDPDVFERIAKEAESARMEQFTGEFCEECGKRLFKEPEPEKLVLYLHAREYCHKENKWAYVTEYPEWTNI</sequence>
<dbReference type="GO" id="GO:0003723">
    <property type="term" value="F:RNA binding"/>
    <property type="evidence" value="ECO:0007669"/>
    <property type="project" value="InterPro"/>
</dbReference>
<dbReference type="EMBL" id="JAHLUH010000006">
    <property type="protein sequence ID" value="KAG7727484.1"/>
    <property type="molecule type" value="Genomic_DNA"/>
</dbReference>
<evidence type="ECO:0000256" key="1">
    <source>
        <dbReference type="PIRSR" id="PIRSR606225-1"/>
    </source>
</evidence>
<organism evidence="4 5">
    <name type="scientific">Ogataea haglerorum</name>
    <dbReference type="NCBI Taxonomy" id="1937702"/>
    <lineage>
        <taxon>Eukaryota</taxon>
        <taxon>Fungi</taxon>
        <taxon>Dikarya</taxon>
        <taxon>Ascomycota</taxon>
        <taxon>Saccharomycotina</taxon>
        <taxon>Pichiomycetes</taxon>
        <taxon>Pichiales</taxon>
        <taxon>Pichiaceae</taxon>
        <taxon>Ogataea</taxon>
    </lineage>
</organism>
<name>A0AAN6D6Q1_9ASCO</name>
<evidence type="ECO:0000313" key="4">
    <source>
        <dbReference type="EMBL" id="KAG7727484.1"/>
    </source>
</evidence>
<feature type="domain" description="Pseudouridine synthase RsuA/RluA-like" evidence="3">
    <location>
        <begin position="112"/>
        <end position="257"/>
    </location>
</feature>